<proteinExistence type="predicted"/>
<evidence type="ECO:0000256" key="9">
    <source>
        <dbReference type="ARBA" id="ARBA00023004"/>
    </source>
</evidence>
<comment type="caution">
    <text evidence="12">The sequence shown here is derived from an EMBL/GenBank/DDBJ whole genome shotgun (WGS) entry which is preliminary data.</text>
</comment>
<dbReference type="SFLD" id="SFLDG01062">
    <property type="entry name" value="methyltransferase_(Class_A)"/>
    <property type="match status" value="1"/>
</dbReference>
<evidence type="ECO:0000256" key="7">
    <source>
        <dbReference type="ARBA" id="ARBA00022691"/>
    </source>
</evidence>
<evidence type="ECO:0000259" key="11">
    <source>
        <dbReference type="PROSITE" id="PS51918"/>
    </source>
</evidence>
<keyword evidence="7" id="KW-0949">S-adenosyl-L-methionine</keyword>
<keyword evidence="9" id="KW-0408">Iron</keyword>
<accession>A0A2H0N3W5</accession>
<dbReference type="GO" id="GO:0030488">
    <property type="term" value="P:tRNA methylation"/>
    <property type="evidence" value="ECO:0007669"/>
    <property type="project" value="TreeGrafter"/>
</dbReference>
<dbReference type="Pfam" id="PF04055">
    <property type="entry name" value="Radical_SAM"/>
    <property type="match status" value="1"/>
</dbReference>
<evidence type="ECO:0000256" key="4">
    <source>
        <dbReference type="ARBA" id="ARBA00022490"/>
    </source>
</evidence>
<dbReference type="GO" id="GO:0070475">
    <property type="term" value="P:rRNA base methylation"/>
    <property type="evidence" value="ECO:0007669"/>
    <property type="project" value="TreeGrafter"/>
</dbReference>
<dbReference type="GO" id="GO:0005737">
    <property type="term" value="C:cytoplasm"/>
    <property type="evidence" value="ECO:0007669"/>
    <property type="project" value="UniProtKB-SubCell"/>
</dbReference>
<evidence type="ECO:0000256" key="2">
    <source>
        <dbReference type="ARBA" id="ARBA00004496"/>
    </source>
</evidence>
<dbReference type="EMBL" id="PCWN01000011">
    <property type="protein sequence ID" value="PIR03592.1"/>
    <property type="molecule type" value="Genomic_DNA"/>
</dbReference>
<dbReference type="PIRSF" id="PIRSF006004">
    <property type="entry name" value="CHP00048"/>
    <property type="match status" value="1"/>
</dbReference>
<dbReference type="AlphaFoldDB" id="A0A2H0N3W5"/>
<evidence type="ECO:0000256" key="8">
    <source>
        <dbReference type="ARBA" id="ARBA00022723"/>
    </source>
</evidence>
<dbReference type="SFLD" id="SFLDS00029">
    <property type="entry name" value="Radical_SAM"/>
    <property type="match status" value="1"/>
</dbReference>
<reference evidence="12 13" key="1">
    <citation type="submission" date="2017-09" db="EMBL/GenBank/DDBJ databases">
        <title>Depth-based differentiation of microbial function through sediment-hosted aquifers and enrichment of novel symbionts in the deep terrestrial subsurface.</title>
        <authorList>
            <person name="Probst A.J."/>
            <person name="Ladd B."/>
            <person name="Jarett J.K."/>
            <person name="Geller-Mcgrath D.E."/>
            <person name="Sieber C.M."/>
            <person name="Emerson J.B."/>
            <person name="Anantharaman K."/>
            <person name="Thomas B.C."/>
            <person name="Malmstrom R."/>
            <person name="Stieglmeier M."/>
            <person name="Klingl A."/>
            <person name="Woyke T."/>
            <person name="Ryan C.M."/>
            <person name="Banfield J.F."/>
        </authorList>
    </citation>
    <scope>NUCLEOTIDE SEQUENCE [LARGE SCALE GENOMIC DNA]</scope>
    <source>
        <strain evidence="12">CG11_big_fil_rev_8_21_14_0_20_39_34</strain>
    </source>
</reference>
<organism evidence="12 13">
    <name type="scientific">Candidatus Magasanikbacteria bacterium CG11_big_fil_rev_8_21_14_0_20_39_34</name>
    <dbReference type="NCBI Taxonomy" id="1974653"/>
    <lineage>
        <taxon>Bacteria</taxon>
        <taxon>Candidatus Magasanikiibacteriota</taxon>
    </lineage>
</organism>
<name>A0A2H0N3W5_9BACT</name>
<dbReference type="InterPro" id="IPR007197">
    <property type="entry name" value="rSAM"/>
</dbReference>
<comment type="subcellular location">
    <subcellularLocation>
        <location evidence="2">Cytoplasm</location>
    </subcellularLocation>
</comment>
<dbReference type="GO" id="GO:0008173">
    <property type="term" value="F:RNA methyltransferase activity"/>
    <property type="evidence" value="ECO:0007669"/>
    <property type="project" value="InterPro"/>
</dbReference>
<dbReference type="InterPro" id="IPR040072">
    <property type="entry name" value="Methyltransferase_A"/>
</dbReference>
<dbReference type="Proteomes" id="UP000229600">
    <property type="component" value="Unassembled WGS sequence"/>
</dbReference>
<keyword evidence="6 12" id="KW-0808">Transferase</keyword>
<dbReference type="PANTHER" id="PTHR30544">
    <property type="entry name" value="23S RRNA METHYLTRANSFERASE"/>
    <property type="match status" value="1"/>
</dbReference>
<evidence type="ECO:0000313" key="12">
    <source>
        <dbReference type="EMBL" id="PIR03592.1"/>
    </source>
</evidence>
<keyword evidence="8" id="KW-0479">Metal-binding</keyword>
<dbReference type="Gene3D" id="3.20.20.70">
    <property type="entry name" value="Aldolase class I"/>
    <property type="match status" value="1"/>
</dbReference>
<keyword evidence="10" id="KW-0411">Iron-sulfur</keyword>
<dbReference type="PANTHER" id="PTHR30544:SF5">
    <property type="entry name" value="RADICAL SAM CORE DOMAIN-CONTAINING PROTEIN"/>
    <property type="match status" value="1"/>
</dbReference>
<keyword evidence="4" id="KW-0963">Cytoplasm</keyword>
<keyword evidence="3" id="KW-0004">4Fe-4S</keyword>
<evidence type="ECO:0000313" key="13">
    <source>
        <dbReference type="Proteomes" id="UP000229600"/>
    </source>
</evidence>
<dbReference type="CDD" id="cd01335">
    <property type="entry name" value="Radical_SAM"/>
    <property type="match status" value="1"/>
</dbReference>
<evidence type="ECO:0000256" key="1">
    <source>
        <dbReference type="ARBA" id="ARBA00001966"/>
    </source>
</evidence>
<dbReference type="SFLD" id="SFLDF00275">
    <property type="entry name" value="adenosine_C2_methyltransferase"/>
    <property type="match status" value="1"/>
</dbReference>
<dbReference type="GO" id="GO:0051539">
    <property type="term" value="F:4 iron, 4 sulfur cluster binding"/>
    <property type="evidence" value="ECO:0007669"/>
    <property type="project" value="UniProtKB-KW"/>
</dbReference>
<dbReference type="InterPro" id="IPR058240">
    <property type="entry name" value="rSAM_sf"/>
</dbReference>
<dbReference type="SUPFAM" id="SSF102114">
    <property type="entry name" value="Radical SAM enzymes"/>
    <property type="match status" value="1"/>
</dbReference>
<evidence type="ECO:0000256" key="10">
    <source>
        <dbReference type="ARBA" id="ARBA00023014"/>
    </source>
</evidence>
<dbReference type="GO" id="GO:0046872">
    <property type="term" value="F:metal ion binding"/>
    <property type="evidence" value="ECO:0007669"/>
    <property type="project" value="UniProtKB-KW"/>
</dbReference>
<sequence>MYKSRAEHIVEVVGDIPRFRFDQIHKALFDVSLNSWNQVSTLPLNMRESLEQEVPWMSVVLVQMFESAQKDTYKAVLKTLDGKNFESVLMANRRGQWTICVSSQIGCAMKCTFCATGTLGLKRSMHSDEISDQYRFWNTFLKSKPELPQRISNVVFMGMGEPLANYENVKKAIHTWLKYTDLGPTKIMVSTVGILSQMQKLLSDPDWPPVRIAISLHSANQKKREEIVPTTVPDFLKRLAVWSHDYQSTLGNRTHHLTFEYTLISHVNDTPELARELASYIIKTAVSKVNVIPYNPVHGKDFTRAERSRIDTFKEILCTYGVNVTERKTMGDDIDAACGQLALSSS</sequence>
<dbReference type="InterPro" id="IPR004383">
    <property type="entry name" value="rRNA_lsu_MTrfase_RlmN/Cfr"/>
</dbReference>
<protein>
    <submittedName>
        <fullName evidence="12">23S rRNA (Adenine(2503)-C(2))-methyltransferase RlmN</fullName>
    </submittedName>
</protein>
<evidence type="ECO:0000256" key="6">
    <source>
        <dbReference type="ARBA" id="ARBA00022679"/>
    </source>
</evidence>
<evidence type="ECO:0000256" key="3">
    <source>
        <dbReference type="ARBA" id="ARBA00022485"/>
    </source>
</evidence>
<keyword evidence="5 12" id="KW-0489">Methyltransferase</keyword>
<comment type="cofactor">
    <cofactor evidence="1">
        <name>[4Fe-4S] cluster</name>
        <dbReference type="ChEBI" id="CHEBI:49883"/>
    </cofactor>
</comment>
<evidence type="ECO:0000256" key="5">
    <source>
        <dbReference type="ARBA" id="ARBA00022603"/>
    </source>
</evidence>
<dbReference type="InterPro" id="IPR013785">
    <property type="entry name" value="Aldolase_TIM"/>
</dbReference>
<dbReference type="PROSITE" id="PS51918">
    <property type="entry name" value="RADICAL_SAM"/>
    <property type="match status" value="1"/>
</dbReference>
<gene>
    <name evidence="12" type="ORF">COV59_05380</name>
</gene>
<feature type="domain" description="Radical SAM core" evidence="11">
    <location>
        <begin position="93"/>
        <end position="333"/>
    </location>
</feature>